<gene>
    <name evidence="1" type="ORF">JRO89_XS04G0155200</name>
</gene>
<evidence type="ECO:0000313" key="2">
    <source>
        <dbReference type="Proteomes" id="UP000827721"/>
    </source>
</evidence>
<evidence type="ECO:0000313" key="1">
    <source>
        <dbReference type="EMBL" id="KAH7571851.1"/>
    </source>
</evidence>
<protein>
    <recommendedName>
        <fullName evidence="3">RNase H type-1 domain-containing protein</fullName>
    </recommendedName>
</protein>
<name>A0ABQ8I5E7_9ROSI</name>
<accession>A0ABQ8I5E7</accession>
<evidence type="ECO:0008006" key="3">
    <source>
        <dbReference type="Google" id="ProtNLM"/>
    </source>
</evidence>
<dbReference type="Proteomes" id="UP000827721">
    <property type="component" value="Unassembled WGS sequence"/>
</dbReference>
<organism evidence="1 2">
    <name type="scientific">Xanthoceras sorbifolium</name>
    <dbReference type="NCBI Taxonomy" id="99658"/>
    <lineage>
        <taxon>Eukaryota</taxon>
        <taxon>Viridiplantae</taxon>
        <taxon>Streptophyta</taxon>
        <taxon>Embryophyta</taxon>
        <taxon>Tracheophyta</taxon>
        <taxon>Spermatophyta</taxon>
        <taxon>Magnoliopsida</taxon>
        <taxon>eudicotyledons</taxon>
        <taxon>Gunneridae</taxon>
        <taxon>Pentapetalae</taxon>
        <taxon>rosids</taxon>
        <taxon>malvids</taxon>
        <taxon>Sapindales</taxon>
        <taxon>Sapindaceae</taxon>
        <taxon>Xanthoceroideae</taxon>
        <taxon>Xanthoceras</taxon>
    </lineage>
</organism>
<reference evidence="1 2" key="1">
    <citation type="submission" date="2021-02" db="EMBL/GenBank/DDBJ databases">
        <title>Plant Genome Project.</title>
        <authorList>
            <person name="Zhang R.-G."/>
        </authorList>
    </citation>
    <scope>NUCLEOTIDE SEQUENCE [LARGE SCALE GENOMIC DNA]</scope>
    <source>
        <tissue evidence="1">Leaves</tissue>
    </source>
</reference>
<keyword evidence="2" id="KW-1185">Reference proteome</keyword>
<sequence length="103" mass="10959">MRCGGALRQKMCGVFLGFGIGLRELEQVCMLLWGIWTLHNSVLHGGLEKSIDSCLIPPPMGTLKMNTDVAIRANCLAIGVGVAIRNSEGLLVAALAKQLPGRS</sequence>
<dbReference type="EMBL" id="JAFEMO010000004">
    <property type="protein sequence ID" value="KAH7571851.1"/>
    <property type="molecule type" value="Genomic_DNA"/>
</dbReference>
<proteinExistence type="predicted"/>
<comment type="caution">
    <text evidence="1">The sequence shown here is derived from an EMBL/GenBank/DDBJ whole genome shotgun (WGS) entry which is preliminary data.</text>
</comment>